<organism evidence="1 2">
    <name type="scientific">Rudanella paleaurantiibacter</name>
    <dbReference type="NCBI Taxonomy" id="2614655"/>
    <lineage>
        <taxon>Bacteria</taxon>
        <taxon>Pseudomonadati</taxon>
        <taxon>Bacteroidota</taxon>
        <taxon>Cytophagia</taxon>
        <taxon>Cytophagales</taxon>
        <taxon>Cytophagaceae</taxon>
        <taxon>Rudanella</taxon>
    </lineage>
</organism>
<dbReference type="CDD" id="cd02440">
    <property type="entry name" value="AdoMet_MTases"/>
    <property type="match status" value="1"/>
</dbReference>
<comment type="caution">
    <text evidence="1">The sequence shown here is derived from an EMBL/GenBank/DDBJ whole genome shotgun (WGS) entry which is preliminary data.</text>
</comment>
<proteinExistence type="predicted"/>
<dbReference type="AlphaFoldDB" id="A0A7J5U3F9"/>
<accession>A0A7J5U3F9</accession>
<dbReference type="Pfam" id="PF13489">
    <property type="entry name" value="Methyltransf_23"/>
    <property type="match status" value="1"/>
</dbReference>
<dbReference type="GO" id="GO:0032259">
    <property type="term" value="P:methylation"/>
    <property type="evidence" value="ECO:0007669"/>
    <property type="project" value="UniProtKB-KW"/>
</dbReference>
<sequence>MVRQYTLQQKLKLINSTQAKPGKVLDVGCGTGLFLETCHKGGWQINGVEPDANARTVATNRLQIQVKADIDQITDNEFDLLTMWHVLEHVPDLPQTLVKLRNRIRVGGTLLIAVPNSDSLDAQHFRNHWAAYDVPRHLSHFTPPTLKKLVNESGFAFQEMHPMYFDAFYIGMLSTKYRDGRTNWLESIYQGLRSNMYGSRTGNYSSLIYVFRKL</sequence>
<protein>
    <submittedName>
        <fullName evidence="1">Methyltransferase domain-containing protein</fullName>
    </submittedName>
</protein>
<keyword evidence="1" id="KW-0489">Methyltransferase</keyword>
<dbReference type="SUPFAM" id="SSF53335">
    <property type="entry name" value="S-adenosyl-L-methionine-dependent methyltransferases"/>
    <property type="match status" value="1"/>
</dbReference>
<dbReference type="InterPro" id="IPR029063">
    <property type="entry name" value="SAM-dependent_MTases_sf"/>
</dbReference>
<dbReference type="GO" id="GO:0008168">
    <property type="term" value="F:methyltransferase activity"/>
    <property type="evidence" value="ECO:0007669"/>
    <property type="project" value="UniProtKB-KW"/>
</dbReference>
<evidence type="ECO:0000313" key="2">
    <source>
        <dbReference type="Proteomes" id="UP000488299"/>
    </source>
</evidence>
<keyword evidence="2" id="KW-1185">Reference proteome</keyword>
<dbReference type="Proteomes" id="UP000488299">
    <property type="component" value="Unassembled WGS sequence"/>
</dbReference>
<evidence type="ECO:0000313" key="1">
    <source>
        <dbReference type="EMBL" id="KAB7732334.1"/>
    </source>
</evidence>
<gene>
    <name evidence="1" type="ORF">F5984_08735</name>
</gene>
<name>A0A7J5U3F9_9BACT</name>
<dbReference type="PANTHER" id="PTHR43861">
    <property type="entry name" value="TRANS-ACONITATE 2-METHYLTRANSFERASE-RELATED"/>
    <property type="match status" value="1"/>
</dbReference>
<dbReference type="EMBL" id="WELI01000002">
    <property type="protein sequence ID" value="KAB7732334.1"/>
    <property type="molecule type" value="Genomic_DNA"/>
</dbReference>
<reference evidence="1 2" key="1">
    <citation type="submission" date="2019-10" db="EMBL/GenBank/DDBJ databases">
        <title>Rudanella paleaurantiibacter sp. nov., isolated from sludge.</title>
        <authorList>
            <person name="Xu S.Q."/>
        </authorList>
    </citation>
    <scope>NUCLEOTIDE SEQUENCE [LARGE SCALE GENOMIC DNA]</scope>
    <source>
        <strain evidence="1 2">HX-22-17</strain>
    </source>
</reference>
<keyword evidence="1" id="KW-0808">Transferase</keyword>
<dbReference type="Gene3D" id="3.40.50.150">
    <property type="entry name" value="Vaccinia Virus protein VP39"/>
    <property type="match status" value="1"/>
</dbReference>